<dbReference type="KEGG" id="vgo:GJW-30_1_00101"/>
<dbReference type="SUPFAM" id="SSF53756">
    <property type="entry name" value="UDP-Glycosyltransferase/glycogen phosphorylase"/>
    <property type="match status" value="1"/>
</dbReference>
<accession>A0A0S3PNU2</accession>
<proteinExistence type="predicted"/>
<dbReference type="PANTHER" id="PTHR46656:SF3">
    <property type="entry name" value="PUTATIVE-RELATED"/>
    <property type="match status" value="1"/>
</dbReference>
<dbReference type="AlphaFoldDB" id="A0A0S3PNU2"/>
<dbReference type="EMBL" id="AP014946">
    <property type="protein sequence ID" value="BAT57594.1"/>
    <property type="molecule type" value="Genomic_DNA"/>
</dbReference>
<organism evidence="2 3">
    <name type="scientific">Variibacter gotjawalensis</name>
    <dbReference type="NCBI Taxonomy" id="1333996"/>
    <lineage>
        <taxon>Bacteria</taxon>
        <taxon>Pseudomonadati</taxon>
        <taxon>Pseudomonadota</taxon>
        <taxon>Alphaproteobacteria</taxon>
        <taxon>Hyphomicrobiales</taxon>
        <taxon>Nitrobacteraceae</taxon>
        <taxon>Variibacter</taxon>
    </lineage>
</organism>
<name>A0A0S3PNU2_9BRAD</name>
<dbReference type="InterPro" id="IPR001296">
    <property type="entry name" value="Glyco_trans_1"/>
</dbReference>
<sequence>MIAAFFSKTVHSVTGAVRTFCDDWSALGLRYAVRAASDRFVARWSTARHGIRRRVMRQTVNSPSSIASPGLKRGILFVGYVEAALGLGESLRGLIAAYATTGEPFAILPFNRGVETRHLGQFMPEAYDFSNRYDLVVIEVAVDQLPIVFETIDPRLFAGARIALRTYWELPQAPKEWASILAKADEIWAPNAFVANAFRDIFEGRIVVVPPCVEPETINLPSLERFGFDKGRFNFLFTFDFFSFPARKNPLGVIEAFRRAFPIGSENVGLVIKSTGNPARYPEVARAFRTAIRRDKRIAVIDGDMSRKDIHGLIAGCDAYVSLHRAEGFGFGMAEAMFFEKPVIGTAYSGNTEFLNDETGFPVAYALRAVNPDEYVWSTGQTWAEPNLNSAVAMLQAVFSDPDNAKRVAAAGSAFIRTHHSYSAVGAVVSMQLERIISARQANVD</sequence>
<dbReference type="GO" id="GO:0016757">
    <property type="term" value="F:glycosyltransferase activity"/>
    <property type="evidence" value="ECO:0007669"/>
    <property type="project" value="InterPro"/>
</dbReference>
<dbReference type="Pfam" id="PF00534">
    <property type="entry name" value="Glycos_transf_1"/>
    <property type="match status" value="1"/>
</dbReference>
<reference evidence="2 3" key="1">
    <citation type="submission" date="2015-08" db="EMBL/GenBank/DDBJ databases">
        <title>Investigation of the bacterial diversity of lava forest soil.</title>
        <authorList>
            <person name="Lee J.S."/>
        </authorList>
    </citation>
    <scope>NUCLEOTIDE SEQUENCE [LARGE SCALE GENOMIC DNA]</scope>
    <source>
        <strain evidence="2 3">GJW-30</strain>
    </source>
</reference>
<dbReference type="Gene3D" id="3.40.50.2000">
    <property type="entry name" value="Glycogen Phosphorylase B"/>
    <property type="match status" value="1"/>
</dbReference>
<evidence type="ECO:0000259" key="1">
    <source>
        <dbReference type="Pfam" id="PF00534"/>
    </source>
</evidence>
<dbReference type="Proteomes" id="UP000236884">
    <property type="component" value="Chromosome"/>
</dbReference>
<gene>
    <name evidence="2" type="ORF">GJW-30_1_00101</name>
</gene>
<keyword evidence="2" id="KW-0808">Transferase</keyword>
<protein>
    <submittedName>
        <fullName evidence="2">Glycosyl transferases group 1</fullName>
    </submittedName>
</protein>
<dbReference type="PANTHER" id="PTHR46656">
    <property type="entry name" value="PUTATIVE-RELATED"/>
    <property type="match status" value="1"/>
</dbReference>
<keyword evidence="3" id="KW-1185">Reference proteome</keyword>
<evidence type="ECO:0000313" key="3">
    <source>
        <dbReference type="Proteomes" id="UP000236884"/>
    </source>
</evidence>
<feature type="domain" description="Glycosyl transferase family 1" evidence="1">
    <location>
        <begin position="303"/>
        <end position="360"/>
    </location>
</feature>
<evidence type="ECO:0000313" key="2">
    <source>
        <dbReference type="EMBL" id="BAT57594.1"/>
    </source>
</evidence>